<evidence type="ECO:0000259" key="1">
    <source>
        <dbReference type="Pfam" id="PF07238"/>
    </source>
</evidence>
<gene>
    <name evidence="2" type="ORF">WQQ_11770</name>
</gene>
<dbReference type="Gene3D" id="2.40.10.220">
    <property type="entry name" value="predicted glycosyltransferase like domains"/>
    <property type="match status" value="1"/>
</dbReference>
<dbReference type="Proteomes" id="UP000003704">
    <property type="component" value="Unassembled WGS sequence"/>
</dbReference>
<protein>
    <recommendedName>
        <fullName evidence="1">PilZ domain-containing protein</fullName>
    </recommendedName>
</protein>
<keyword evidence="3" id="KW-1185">Reference proteome</keyword>
<evidence type="ECO:0000313" key="2">
    <source>
        <dbReference type="EMBL" id="EIT71040.1"/>
    </source>
</evidence>
<comment type="caution">
    <text evidence="2">The sequence shown here is derived from an EMBL/GenBank/DDBJ whole genome shotgun (WGS) entry which is preliminary data.</text>
</comment>
<sequence length="128" mass="14102">MSADAQRRAAFRVPVPDPNWIAATLLGDDGQAAGAIVLDLSRIGLSARLSGEIELPRGTRLRCRLVLEDAPIETEVTVRHCGNTSDSTRLGMEFTALSPLHDSAISRAVFRLQRYLLRRKRGRPGLLR</sequence>
<name>I8TB80_9GAMM</name>
<dbReference type="AlphaFoldDB" id="I8TB80"/>
<dbReference type="SUPFAM" id="SSF141371">
    <property type="entry name" value="PilZ domain-like"/>
    <property type="match status" value="1"/>
</dbReference>
<dbReference type="STRING" id="1172194.WQQ_11770"/>
<feature type="domain" description="PilZ" evidence="1">
    <location>
        <begin position="6"/>
        <end position="110"/>
    </location>
</feature>
<organism evidence="2 3">
    <name type="scientific">Hydrocarboniphaga effusa AP103</name>
    <dbReference type="NCBI Taxonomy" id="1172194"/>
    <lineage>
        <taxon>Bacteria</taxon>
        <taxon>Pseudomonadati</taxon>
        <taxon>Pseudomonadota</taxon>
        <taxon>Gammaproteobacteria</taxon>
        <taxon>Nevskiales</taxon>
        <taxon>Nevskiaceae</taxon>
        <taxon>Hydrocarboniphaga</taxon>
    </lineage>
</organism>
<dbReference type="Pfam" id="PF07238">
    <property type="entry name" value="PilZ"/>
    <property type="match status" value="1"/>
</dbReference>
<dbReference type="InterPro" id="IPR009875">
    <property type="entry name" value="PilZ_domain"/>
</dbReference>
<proteinExistence type="predicted"/>
<dbReference type="EMBL" id="AKGD01000001">
    <property type="protein sequence ID" value="EIT71040.1"/>
    <property type="molecule type" value="Genomic_DNA"/>
</dbReference>
<reference evidence="2 3" key="1">
    <citation type="journal article" date="2012" name="J. Bacteriol.">
        <title>Genome Sequence of n-Alkane-Degrading Hydrocarboniphaga effusa Strain AP103T (ATCC BAA-332T).</title>
        <authorList>
            <person name="Chang H.K."/>
            <person name="Zylstra G.J."/>
            <person name="Chae J.C."/>
        </authorList>
    </citation>
    <scope>NUCLEOTIDE SEQUENCE [LARGE SCALE GENOMIC DNA]</scope>
    <source>
        <strain evidence="2 3">AP103</strain>
    </source>
</reference>
<dbReference type="GO" id="GO:0035438">
    <property type="term" value="F:cyclic-di-GMP binding"/>
    <property type="evidence" value="ECO:0007669"/>
    <property type="project" value="InterPro"/>
</dbReference>
<evidence type="ECO:0000313" key="3">
    <source>
        <dbReference type="Proteomes" id="UP000003704"/>
    </source>
</evidence>
<accession>I8TB80</accession>